<dbReference type="PANTHER" id="PTHR30111:SF1">
    <property type="entry name" value="33 KDA CHAPERONIN"/>
    <property type="match status" value="1"/>
</dbReference>
<sequence>MSNHDQLHRFVFEGLDVRGELVQMDASWKAILERYAYPDNVRNQLGQAMAASLLLSAIIKFEGSLILQAQCEGPLTTLVAQATHQRMVRGLARWESDVPDGTLSEIYGPGRMVLTIDNVGKERYQGIVGMEGDTLAHTLEAYFEKPEQLDTRIWLAADGERAAGLFIQELPSEKKHEEDWRRVAMLADTVTPEELLRLEAEELLHRLFNEEDIQLFDPEPAAFRCGCSKTRIADALRSMGYADVKEILHEHGKIQADCEFCNKQYLFDKVDVEQIFAQDVKIDSPKTTH</sequence>
<dbReference type="CDD" id="cd00498">
    <property type="entry name" value="Hsp33"/>
    <property type="match status" value="1"/>
</dbReference>
<protein>
    <submittedName>
        <fullName evidence="6">Molecular chaperone Hsp33</fullName>
    </submittedName>
</protein>
<dbReference type="SUPFAM" id="SSF64397">
    <property type="entry name" value="Hsp33 domain"/>
    <property type="match status" value="1"/>
</dbReference>
<dbReference type="NCBIfam" id="NF001033">
    <property type="entry name" value="PRK00114.1"/>
    <property type="match status" value="1"/>
</dbReference>
<dbReference type="Pfam" id="PF01430">
    <property type="entry name" value="HSP33"/>
    <property type="match status" value="1"/>
</dbReference>
<keyword evidence="5" id="KW-0676">Redox-active center</keyword>
<dbReference type="EMBL" id="MPRJ01000001">
    <property type="protein sequence ID" value="OOZ37897.1"/>
    <property type="molecule type" value="Genomic_DNA"/>
</dbReference>
<evidence type="ECO:0000256" key="3">
    <source>
        <dbReference type="ARBA" id="ARBA00023157"/>
    </source>
</evidence>
<dbReference type="InterPro" id="IPR023212">
    <property type="entry name" value="Hsp33_helix_hairpin_bin_dom_sf"/>
</dbReference>
<dbReference type="Gene3D" id="3.55.30.10">
    <property type="entry name" value="Hsp33 domain"/>
    <property type="match status" value="1"/>
</dbReference>
<evidence type="ECO:0000256" key="5">
    <source>
        <dbReference type="ARBA" id="ARBA00023284"/>
    </source>
</evidence>
<dbReference type="GO" id="GO:0051082">
    <property type="term" value="F:unfolded protein binding"/>
    <property type="evidence" value="ECO:0007669"/>
    <property type="project" value="InterPro"/>
</dbReference>
<dbReference type="InterPro" id="IPR016153">
    <property type="entry name" value="Heat_shock_Hsp33_N"/>
</dbReference>
<dbReference type="Proteomes" id="UP000190896">
    <property type="component" value="Unassembled WGS sequence"/>
</dbReference>
<dbReference type="Gene3D" id="1.10.287.480">
    <property type="entry name" value="helix hairpin bin"/>
    <property type="match status" value="1"/>
</dbReference>
<keyword evidence="2" id="KW-0862">Zinc</keyword>
<keyword evidence="1" id="KW-0963">Cytoplasm</keyword>
<evidence type="ECO:0000256" key="2">
    <source>
        <dbReference type="ARBA" id="ARBA00022833"/>
    </source>
</evidence>
<proteinExistence type="predicted"/>
<keyword evidence="3" id="KW-1015">Disulfide bond</keyword>
<dbReference type="GO" id="GO:0044183">
    <property type="term" value="F:protein folding chaperone"/>
    <property type="evidence" value="ECO:0007669"/>
    <property type="project" value="TreeGrafter"/>
</dbReference>
<dbReference type="PANTHER" id="PTHR30111">
    <property type="entry name" value="33 KDA CHAPERONIN"/>
    <property type="match status" value="1"/>
</dbReference>
<dbReference type="SUPFAM" id="SSF118352">
    <property type="entry name" value="HSP33 redox switch-like"/>
    <property type="match status" value="1"/>
</dbReference>
<dbReference type="InterPro" id="IPR016154">
    <property type="entry name" value="Heat_shock_Hsp33_C"/>
</dbReference>
<dbReference type="PIRSF" id="PIRSF005261">
    <property type="entry name" value="Heat_shock_Hsp33"/>
    <property type="match status" value="1"/>
</dbReference>
<dbReference type="GO" id="GO:0005737">
    <property type="term" value="C:cytoplasm"/>
    <property type="evidence" value="ECO:0007669"/>
    <property type="project" value="InterPro"/>
</dbReference>
<dbReference type="Gene3D" id="3.90.1280.10">
    <property type="entry name" value="HSP33 redox switch-like"/>
    <property type="match status" value="1"/>
</dbReference>
<evidence type="ECO:0000313" key="7">
    <source>
        <dbReference type="Proteomes" id="UP000190896"/>
    </source>
</evidence>
<dbReference type="AlphaFoldDB" id="A0A1T2KYF5"/>
<accession>A0A1T2KYF5</accession>
<reference evidence="6 7" key="1">
    <citation type="submission" date="2016-11" db="EMBL/GenBank/DDBJ databases">
        <title>Mixed transmission modes and dynamic genome evolution in an obligate animal-bacterial symbiosis.</title>
        <authorList>
            <person name="Russell S.L."/>
            <person name="Corbett-Detig R.B."/>
            <person name="Cavanaugh C.M."/>
        </authorList>
    </citation>
    <scope>NUCLEOTIDE SEQUENCE [LARGE SCALE GENOMIC DNA]</scope>
    <source>
        <strain evidence="6">Se-Cadez</strain>
    </source>
</reference>
<dbReference type="GO" id="GO:0042026">
    <property type="term" value="P:protein refolding"/>
    <property type="evidence" value="ECO:0007669"/>
    <property type="project" value="TreeGrafter"/>
</dbReference>
<evidence type="ECO:0000256" key="4">
    <source>
        <dbReference type="ARBA" id="ARBA00023186"/>
    </source>
</evidence>
<dbReference type="InterPro" id="IPR000397">
    <property type="entry name" value="Heat_shock_Hsp33"/>
</dbReference>
<keyword evidence="4" id="KW-0143">Chaperone</keyword>
<organism evidence="6 7">
    <name type="scientific">Solemya velesiana gill symbiont</name>
    <dbReference type="NCBI Taxonomy" id="1918948"/>
    <lineage>
        <taxon>Bacteria</taxon>
        <taxon>Pseudomonadati</taxon>
        <taxon>Pseudomonadota</taxon>
        <taxon>Gammaproteobacteria</taxon>
        <taxon>sulfur-oxidizing symbionts</taxon>
    </lineage>
</organism>
<gene>
    <name evidence="6" type="ORF">BOW51_00375</name>
</gene>
<name>A0A1T2KYF5_9GAMM</name>
<comment type="caution">
    <text evidence="6">The sequence shown here is derived from an EMBL/GenBank/DDBJ whole genome shotgun (WGS) entry which is preliminary data.</text>
</comment>
<keyword evidence="7" id="KW-1185">Reference proteome</keyword>
<dbReference type="OrthoDB" id="9793753at2"/>
<evidence type="ECO:0000256" key="1">
    <source>
        <dbReference type="ARBA" id="ARBA00022490"/>
    </source>
</evidence>
<evidence type="ECO:0000313" key="6">
    <source>
        <dbReference type="EMBL" id="OOZ37897.1"/>
    </source>
</evidence>
<dbReference type="RefSeq" id="WP_078485550.1">
    <property type="nucleotide sequence ID" value="NZ_MPRJ01000001.1"/>
</dbReference>